<dbReference type="GO" id="GO:0009791">
    <property type="term" value="P:post-embryonic development"/>
    <property type="evidence" value="ECO:0007669"/>
    <property type="project" value="UniProtKB-ARBA"/>
</dbReference>
<dbReference type="InterPro" id="IPR009008">
    <property type="entry name" value="Val/Leu/Ile-tRNA-synth_edit"/>
</dbReference>
<dbReference type="Pfam" id="PF06827">
    <property type="entry name" value="zf-FPG_IleRS"/>
    <property type="match status" value="1"/>
</dbReference>
<comment type="similarity">
    <text evidence="1">Belongs to the class-I aminoacyl-tRNA synthetase family.</text>
</comment>
<evidence type="ECO:0000259" key="14">
    <source>
        <dbReference type="Pfam" id="PF06827"/>
    </source>
</evidence>
<dbReference type="InterPro" id="IPR023585">
    <property type="entry name" value="Ile-tRNA-ligase_type1"/>
</dbReference>
<dbReference type="GO" id="GO:0006428">
    <property type="term" value="P:isoleucyl-tRNA aminoacylation"/>
    <property type="evidence" value="ECO:0007669"/>
    <property type="project" value="InterPro"/>
</dbReference>
<feature type="domain" description="Zinc finger FPG/IleRS-type" evidence="14">
    <location>
        <begin position="1723"/>
        <end position="1752"/>
    </location>
</feature>
<evidence type="ECO:0000256" key="7">
    <source>
        <dbReference type="ARBA" id="ARBA00022840"/>
    </source>
</evidence>
<keyword evidence="9" id="KW-0030">Aminoacyl-tRNA synthetase</keyword>
<dbReference type="InterPro" id="IPR002300">
    <property type="entry name" value="aa-tRNA-synth_Ia"/>
</dbReference>
<evidence type="ECO:0000256" key="9">
    <source>
        <dbReference type="ARBA" id="ARBA00023146"/>
    </source>
</evidence>
<dbReference type="NCBIfam" id="TIGR00392">
    <property type="entry name" value="ileS"/>
    <property type="match status" value="1"/>
</dbReference>
<evidence type="ECO:0000259" key="13">
    <source>
        <dbReference type="Pfam" id="PF00133"/>
    </source>
</evidence>
<keyword evidence="4" id="KW-0479">Metal-binding</keyword>
<dbReference type="HAMAP" id="MF_02002">
    <property type="entry name" value="Ile_tRNA_synth_type1"/>
    <property type="match status" value="1"/>
</dbReference>
<dbReference type="InterPro" id="IPR009080">
    <property type="entry name" value="tRNAsynth_Ia_anticodon-bd"/>
</dbReference>
<dbReference type="InterPro" id="IPR033708">
    <property type="entry name" value="Anticodon_Ile_BEm"/>
</dbReference>
<dbReference type="InterPro" id="IPR002301">
    <property type="entry name" value="Ile-tRNA-ligase"/>
</dbReference>
<feature type="domain" description="Aminoacyl-tRNA synthetase class Ia" evidence="13">
    <location>
        <begin position="914"/>
        <end position="1445"/>
    </location>
</feature>
<evidence type="ECO:0000259" key="16">
    <source>
        <dbReference type="Pfam" id="PF11886"/>
    </source>
</evidence>
<gene>
    <name evidence="17" type="ORF">DVH24_025505</name>
</gene>
<evidence type="ECO:0000313" key="17">
    <source>
        <dbReference type="EMBL" id="RXH72004.1"/>
    </source>
</evidence>
<dbReference type="Gene3D" id="1.10.10.830">
    <property type="entry name" value="Ile-tRNA synthetase CP2 domain-like"/>
    <property type="match status" value="1"/>
</dbReference>
<evidence type="ECO:0000256" key="5">
    <source>
        <dbReference type="ARBA" id="ARBA00022741"/>
    </source>
</evidence>
<feature type="compositionally biased region" description="Low complexity" evidence="12">
    <location>
        <begin position="66"/>
        <end position="75"/>
    </location>
</feature>
<feature type="domain" description="Methionyl/Valyl/Leucyl/Isoleucyl-tRNA synthetase anticodon-binding" evidence="15">
    <location>
        <begin position="1489"/>
        <end position="1652"/>
    </location>
</feature>
<proteinExistence type="inferred from homology"/>
<dbReference type="FunFam" id="3.90.740.10:FF:000013">
    <property type="entry name" value="Isoleucine--tRNA ligase, chloroplastic/mitochondrial"/>
    <property type="match status" value="1"/>
</dbReference>
<dbReference type="SUPFAM" id="SSF52374">
    <property type="entry name" value="Nucleotidylyl transferase"/>
    <property type="match status" value="1"/>
</dbReference>
<dbReference type="InterPro" id="IPR010663">
    <property type="entry name" value="Znf_FPG/IleRS"/>
</dbReference>
<evidence type="ECO:0000259" key="15">
    <source>
        <dbReference type="Pfam" id="PF08264"/>
    </source>
</evidence>
<keyword evidence="3" id="KW-0436">Ligase</keyword>
<dbReference type="Gene3D" id="3.40.50.620">
    <property type="entry name" value="HUPs"/>
    <property type="match status" value="3"/>
</dbReference>
<evidence type="ECO:0000256" key="11">
    <source>
        <dbReference type="ARBA" id="ARBA00048359"/>
    </source>
</evidence>
<keyword evidence="6" id="KW-0862">Zinc</keyword>
<dbReference type="Pfam" id="PF08264">
    <property type="entry name" value="Anticodon_1"/>
    <property type="match status" value="1"/>
</dbReference>
<dbReference type="InterPro" id="IPR024283">
    <property type="entry name" value="TOC159_MAD"/>
</dbReference>
<dbReference type="GO" id="GO:0000049">
    <property type="term" value="F:tRNA binding"/>
    <property type="evidence" value="ECO:0007669"/>
    <property type="project" value="InterPro"/>
</dbReference>
<feature type="region of interest" description="Disordered" evidence="12">
    <location>
        <begin position="1"/>
        <end position="99"/>
    </location>
</feature>
<dbReference type="GO" id="GO:0048608">
    <property type="term" value="P:reproductive structure development"/>
    <property type="evidence" value="ECO:0007669"/>
    <property type="project" value="UniProtKB-ARBA"/>
</dbReference>
<feature type="domain" description="Translocase of chloroplast 159/132 membrane anchor" evidence="16">
    <location>
        <begin position="564"/>
        <end position="715"/>
    </location>
</feature>
<feature type="compositionally biased region" description="Basic and acidic residues" evidence="12">
    <location>
        <begin position="490"/>
        <end position="510"/>
    </location>
</feature>
<evidence type="ECO:0000256" key="2">
    <source>
        <dbReference type="ARBA" id="ARBA00013165"/>
    </source>
</evidence>
<dbReference type="InterPro" id="IPR001412">
    <property type="entry name" value="aa-tRNA-synth_I_CS"/>
</dbReference>
<dbReference type="CDD" id="cd00818">
    <property type="entry name" value="IleRS_core"/>
    <property type="match status" value="1"/>
</dbReference>
<feature type="region of interest" description="Disordered" evidence="12">
    <location>
        <begin position="456"/>
        <end position="518"/>
    </location>
</feature>
<dbReference type="FunFam" id="1.10.730.20:FF:000001">
    <property type="entry name" value="Isoleucine--tRNA ligase"/>
    <property type="match status" value="1"/>
</dbReference>
<reference evidence="17 18" key="1">
    <citation type="submission" date="2018-10" db="EMBL/GenBank/DDBJ databases">
        <title>A high-quality apple genome assembly.</title>
        <authorList>
            <person name="Hu J."/>
        </authorList>
    </citation>
    <scope>NUCLEOTIDE SEQUENCE [LARGE SCALE GENOMIC DNA]</scope>
    <source>
        <strain evidence="18">cv. HFTH1</strain>
        <tissue evidence="17">Young leaf</tissue>
    </source>
</reference>
<evidence type="ECO:0000256" key="4">
    <source>
        <dbReference type="ARBA" id="ARBA00022723"/>
    </source>
</evidence>
<evidence type="ECO:0000256" key="3">
    <source>
        <dbReference type="ARBA" id="ARBA00022598"/>
    </source>
</evidence>
<dbReference type="GO" id="GO:0032543">
    <property type="term" value="P:mitochondrial translation"/>
    <property type="evidence" value="ECO:0007669"/>
    <property type="project" value="TreeGrafter"/>
</dbReference>
<dbReference type="Gene3D" id="3.90.740.10">
    <property type="entry name" value="Valyl/Leucyl/Isoleucyl-tRNA synthetase, editing domain"/>
    <property type="match status" value="1"/>
</dbReference>
<dbReference type="Gene3D" id="1.10.730.20">
    <property type="match status" value="1"/>
</dbReference>
<keyword evidence="5" id="KW-0547">Nucleotide-binding</keyword>
<name>A0A498HNX9_MALDO</name>
<dbReference type="PROSITE" id="PS00178">
    <property type="entry name" value="AA_TRNA_LIGASE_I"/>
    <property type="match status" value="1"/>
</dbReference>
<sequence>MDSSKPSVRLSAAQGTPVSTQSSNPPPHKLALSRTSSLSGSLSIRAPPTPDSDSDSDSQFQELGYSSSGNISSSESDSEAFVTGEEFETASERPLLADPDEEFLGPVERYELSWPFVADPDDGFEPVVEKVMVGDSGRVMPVAQLSWESDDDGVVGSDGVLSEVEDGEFSVRVKVPGNGVVEKLSVAPRVKVFEIEEGEEEDELVKSKESLVVEQAEPVAKVKGFKADEGLDLNNFFEAKNGIENNGVAAAEIEDNGRNSAELSVSVLEKGEKGNYMAEECFVHCPNSERSNGVDLGVEGNENQNVDLTTNLRPNLVPESLYLENCNLSELTKDDEFENALCSDILKSITLSSLSVPLLCDNGAENVGAVQFQGDTAAYGAKVEVLFKEKEFPIQKEQISFGLFGEKIIITPRVSVLEGEESGPVLSKESSVIERSIQAQRIEDNGLPAAEINKGLERGPEKGKYAADESVVHCPNGKRSGVDSSGSSEAPERGKHSRTDFGVEGNKDQIGDSTTYSEPNPVQEIVCLGNGDLSEATKCDRFEYALCRDFLKLITPSSSATCNHIFRDETKVESFSINGTAAEVTVTLSDENMVTGLKFEDQLAIGERLVLAGSAGALQFEGDTAHGAKLEVRLNDKDFPRRQDPTSLGLSLMKWGGGLVLTADILSLFSVRNSQMAVHVVLDSKQRGKFAIKTGSSNQLQVAIVGILSVAASIFGIFRPRFVPVPKNGEEAALPMNFKSFAAHSWALQPREAAMAVIQTSPYRVLSQRTCSSFRSTASVGLFYFRDRSSVKVFSLFNMAHYSAFSNDEFGSSSKRRSRGPVMAAKKVAEGKKQEEGKYKHTVELPKTSFSMRANSLTREPEIQKIWDDNQVFKRVVGKNTGENFILHDGPPYANGDLHIGHALNKILKDFINRYKRYGVWADWNNPYLTLDPEYEAAQIEVFGQMVLQGFIYRGKKPVHWSPSSRTALAEAELEYPEGHVSRSIYAIFKLVSASPTSGGLLNEYFPDVCLAIWTTTPWTIPANAAVAVNAKLLYAIVEVQSLPEDSLSDGNKKGRPGNFLKEEKKPFLIVASDLVPVLEAKWRVKLLVRKRVSGSDLENCRYVHPIFNRECPVVIGGDYITTDSGTGLVHTAPGHGQEDYVTGQKYGLPMLSPVDDDGKFTEEAGKFCGLDVLADGNIAVVKYLDEHLSIIMEESYNHKYPYDWRTKKPTIFRATEQWFASVEGFRDAVMDAIGHVKWIPPKAENRISAMTSSRSDWCISRQRTWGVPIPVFYHVDSKEPLMNEETIEYIKSIISEKGSDAWWYMKVEDLLPDKYRDKASEYEKGTDTMDVWFDSGSSWAAVLGKRNSHSLPADLYLEGMDQHRGWFQSSLLTSIATKGKAPYSSVITHGFVLDEKGLKMSKSLGNVVDPRTVIEGGKNQKDGYGADVLRLWVSSVDYTGDVTIGPQILRQMSDIYRKMRGTLRYLLGNLHDWNADNAIAYHDLPMIDQYVLFQLENFVKNSRECYENYQFFKIFQIIQRFVVVDLSNFYFDVAKDRLYVGGTTSFTRRSCQTVLSALLLSVVRVIAPILPHLAEDVWQNLPFQYTDEGGSAAEFVFESRWPALNNTWLSLSKEETDFWEKVLELRTEVNKVLEVARTEKLIGSSLDAKVYLHTSDSSLASRLVEISAADNDADTLNRIFITSQAEVLPSLEEELIANIPHKGEYLIEENIKVWIGVSRAEGLKCERCWNYSPQVGSFPEHNTLCSRCYNVVDIQQSQSPAVAVSTN</sequence>
<keyword evidence="7" id="KW-0067">ATP-binding</keyword>
<keyword evidence="18" id="KW-1185">Reference proteome</keyword>
<dbReference type="InterPro" id="IPR050081">
    <property type="entry name" value="Ile-tRNA_ligase"/>
</dbReference>
<evidence type="ECO:0000256" key="12">
    <source>
        <dbReference type="SAM" id="MobiDB-lite"/>
    </source>
</evidence>
<feature type="compositionally biased region" description="Basic and acidic residues" evidence="12">
    <location>
        <begin position="456"/>
        <end position="471"/>
    </location>
</feature>
<evidence type="ECO:0000256" key="8">
    <source>
        <dbReference type="ARBA" id="ARBA00022917"/>
    </source>
</evidence>
<protein>
    <recommendedName>
        <fullName evidence="2">isoleucine--tRNA ligase</fullName>
        <ecNumber evidence="2">6.1.1.5</ecNumber>
    </recommendedName>
    <alternativeName>
        <fullName evidence="10">Isoleucyl-tRNA synthetase</fullName>
    </alternativeName>
</protein>
<dbReference type="Pfam" id="PF00133">
    <property type="entry name" value="tRNA-synt_1"/>
    <property type="match status" value="1"/>
</dbReference>
<dbReference type="EMBL" id="RDQH01000342">
    <property type="protein sequence ID" value="RXH72004.1"/>
    <property type="molecule type" value="Genomic_DNA"/>
</dbReference>
<organism evidence="17 18">
    <name type="scientific">Malus domestica</name>
    <name type="common">Apple</name>
    <name type="synonym">Pyrus malus</name>
    <dbReference type="NCBI Taxonomy" id="3750"/>
    <lineage>
        <taxon>Eukaryota</taxon>
        <taxon>Viridiplantae</taxon>
        <taxon>Streptophyta</taxon>
        <taxon>Embryophyta</taxon>
        <taxon>Tracheophyta</taxon>
        <taxon>Spermatophyta</taxon>
        <taxon>Magnoliopsida</taxon>
        <taxon>eudicotyledons</taxon>
        <taxon>Gunneridae</taxon>
        <taxon>Pentapetalae</taxon>
        <taxon>rosids</taxon>
        <taxon>fabids</taxon>
        <taxon>Rosales</taxon>
        <taxon>Rosaceae</taxon>
        <taxon>Amygdaloideae</taxon>
        <taxon>Maleae</taxon>
        <taxon>Malus</taxon>
    </lineage>
</organism>
<feature type="compositionally biased region" description="Polar residues" evidence="12">
    <location>
        <begin position="13"/>
        <end position="23"/>
    </location>
</feature>
<dbReference type="PANTHER" id="PTHR42765">
    <property type="entry name" value="SOLEUCYL-TRNA SYNTHETASE"/>
    <property type="match status" value="1"/>
</dbReference>
<evidence type="ECO:0000256" key="1">
    <source>
        <dbReference type="ARBA" id="ARBA00005594"/>
    </source>
</evidence>
<dbReference type="CDD" id="cd07960">
    <property type="entry name" value="Anticodon_Ia_Ile_BEm"/>
    <property type="match status" value="1"/>
</dbReference>
<dbReference type="Proteomes" id="UP000290289">
    <property type="component" value="Chromosome 16"/>
</dbReference>
<evidence type="ECO:0000256" key="10">
    <source>
        <dbReference type="ARBA" id="ARBA00032665"/>
    </source>
</evidence>
<dbReference type="InterPro" id="IPR014729">
    <property type="entry name" value="Rossmann-like_a/b/a_fold"/>
</dbReference>
<keyword evidence="8" id="KW-0648">Protein biosynthesis</keyword>
<comment type="caution">
    <text evidence="17">The sequence shown here is derived from an EMBL/GenBank/DDBJ whole genome shotgun (WGS) entry which is preliminary data.</text>
</comment>
<dbReference type="GO" id="GO:0005524">
    <property type="term" value="F:ATP binding"/>
    <property type="evidence" value="ECO:0007669"/>
    <property type="project" value="UniProtKB-KW"/>
</dbReference>
<dbReference type="InterPro" id="IPR013155">
    <property type="entry name" value="M/V/L/I-tRNA-synth_anticd-bd"/>
</dbReference>
<dbReference type="SUPFAM" id="SSF50677">
    <property type="entry name" value="ValRS/IleRS/LeuRS editing domain"/>
    <property type="match status" value="1"/>
</dbReference>
<dbReference type="FunFam" id="1.10.10.830:FF:000003">
    <property type="entry name" value="Isoleucine--tRNA ligase, chloroplastic/mitochondrial"/>
    <property type="match status" value="1"/>
</dbReference>
<evidence type="ECO:0000256" key="6">
    <source>
        <dbReference type="ARBA" id="ARBA00022833"/>
    </source>
</evidence>
<dbReference type="GO" id="GO:0046872">
    <property type="term" value="F:metal ion binding"/>
    <property type="evidence" value="ECO:0007669"/>
    <property type="project" value="UniProtKB-KW"/>
</dbReference>
<dbReference type="SUPFAM" id="SSF47323">
    <property type="entry name" value="Anticodon-binding domain of a subclass of class I aminoacyl-tRNA synthetases"/>
    <property type="match status" value="1"/>
</dbReference>
<dbReference type="GO" id="GO:0005739">
    <property type="term" value="C:mitochondrion"/>
    <property type="evidence" value="ECO:0007669"/>
    <property type="project" value="TreeGrafter"/>
</dbReference>
<dbReference type="GO" id="GO:0002161">
    <property type="term" value="F:aminoacyl-tRNA deacylase activity"/>
    <property type="evidence" value="ECO:0007669"/>
    <property type="project" value="InterPro"/>
</dbReference>
<dbReference type="GO" id="GO:0004822">
    <property type="term" value="F:isoleucine-tRNA ligase activity"/>
    <property type="evidence" value="ECO:0007669"/>
    <property type="project" value="UniProtKB-EC"/>
</dbReference>
<dbReference type="Pfam" id="PF11886">
    <property type="entry name" value="TOC159_MAD"/>
    <property type="match status" value="1"/>
</dbReference>
<dbReference type="EC" id="6.1.1.5" evidence="2"/>
<feature type="compositionally biased region" description="Low complexity" evidence="12">
    <location>
        <begin position="30"/>
        <end position="43"/>
    </location>
</feature>
<evidence type="ECO:0000313" key="18">
    <source>
        <dbReference type="Proteomes" id="UP000290289"/>
    </source>
</evidence>
<accession>A0A498HNX9</accession>
<dbReference type="PRINTS" id="PR00984">
    <property type="entry name" value="TRNASYNTHILE"/>
</dbReference>
<dbReference type="PANTHER" id="PTHR42765:SF1">
    <property type="entry name" value="ISOLEUCINE--TRNA LIGASE, MITOCHONDRIAL"/>
    <property type="match status" value="1"/>
</dbReference>
<comment type="catalytic activity">
    <reaction evidence="11">
        <text>tRNA(Ile) + L-isoleucine + ATP = L-isoleucyl-tRNA(Ile) + AMP + diphosphate</text>
        <dbReference type="Rhea" id="RHEA:11060"/>
        <dbReference type="Rhea" id="RHEA-COMP:9666"/>
        <dbReference type="Rhea" id="RHEA-COMP:9695"/>
        <dbReference type="ChEBI" id="CHEBI:30616"/>
        <dbReference type="ChEBI" id="CHEBI:33019"/>
        <dbReference type="ChEBI" id="CHEBI:58045"/>
        <dbReference type="ChEBI" id="CHEBI:78442"/>
        <dbReference type="ChEBI" id="CHEBI:78528"/>
        <dbReference type="ChEBI" id="CHEBI:456215"/>
        <dbReference type="EC" id="6.1.1.5"/>
    </reaction>
</comment>
<dbReference type="STRING" id="3750.A0A498HNX9"/>